<accession>A0A1Y5RPQ3</accession>
<dbReference type="RefSeq" id="WP_085867423.1">
    <property type="nucleotide sequence ID" value="NZ_FWFQ01000004.1"/>
</dbReference>
<name>A0A1Y5RPQ3_9RHOB</name>
<dbReference type="AlphaFoldDB" id="A0A1Y5RPQ3"/>
<evidence type="ECO:0000256" key="1">
    <source>
        <dbReference type="SAM" id="Phobius"/>
    </source>
</evidence>
<reference evidence="2 3" key="1">
    <citation type="submission" date="2017-03" db="EMBL/GenBank/DDBJ databases">
        <authorList>
            <person name="Afonso C.L."/>
            <person name="Miller P.J."/>
            <person name="Scott M.A."/>
            <person name="Spackman E."/>
            <person name="Goraichik I."/>
            <person name="Dimitrov K.M."/>
            <person name="Suarez D.L."/>
            <person name="Swayne D.E."/>
        </authorList>
    </citation>
    <scope>NUCLEOTIDE SEQUENCE [LARGE SCALE GENOMIC DNA]</scope>
    <source>
        <strain evidence="2 3">CECT 7680</strain>
    </source>
</reference>
<evidence type="ECO:0000313" key="2">
    <source>
        <dbReference type="EMBL" id="SLN22176.1"/>
    </source>
</evidence>
<dbReference type="Proteomes" id="UP000193409">
    <property type="component" value="Unassembled WGS sequence"/>
</dbReference>
<keyword evidence="1" id="KW-0472">Membrane</keyword>
<organism evidence="2 3">
    <name type="scientific">Pseudoruegeria aquimaris</name>
    <dbReference type="NCBI Taxonomy" id="393663"/>
    <lineage>
        <taxon>Bacteria</taxon>
        <taxon>Pseudomonadati</taxon>
        <taxon>Pseudomonadota</taxon>
        <taxon>Alphaproteobacteria</taxon>
        <taxon>Rhodobacterales</taxon>
        <taxon>Roseobacteraceae</taxon>
        <taxon>Pseudoruegeria</taxon>
    </lineage>
</organism>
<evidence type="ECO:0000313" key="3">
    <source>
        <dbReference type="Proteomes" id="UP000193409"/>
    </source>
</evidence>
<keyword evidence="3" id="KW-1185">Reference proteome</keyword>
<evidence type="ECO:0008006" key="4">
    <source>
        <dbReference type="Google" id="ProtNLM"/>
    </source>
</evidence>
<feature type="transmembrane region" description="Helical" evidence="1">
    <location>
        <begin position="38"/>
        <end position="58"/>
    </location>
</feature>
<dbReference type="OrthoDB" id="7362327at2"/>
<keyword evidence="1" id="KW-1133">Transmembrane helix</keyword>
<protein>
    <recommendedName>
        <fullName evidence="4">DUF3329 domain-containing protein</fullName>
    </recommendedName>
</protein>
<sequence>MRLLDPNHPFFRPAWRRYLVVAAPFAWAGVEAYNDQMIWAYLFAAIGGYCLWHLVLAYKPDDEA</sequence>
<keyword evidence="1" id="KW-0812">Transmembrane</keyword>
<proteinExistence type="predicted"/>
<gene>
    <name evidence="2" type="ORF">PSA7680_00866</name>
</gene>
<dbReference type="EMBL" id="FWFQ01000004">
    <property type="protein sequence ID" value="SLN22176.1"/>
    <property type="molecule type" value="Genomic_DNA"/>
</dbReference>